<gene>
    <name evidence="8" type="ORF">JP09_000030</name>
</gene>
<evidence type="ECO:0000256" key="1">
    <source>
        <dbReference type="ARBA" id="ARBA00003487"/>
    </source>
</evidence>
<dbReference type="InterPro" id="IPR008284">
    <property type="entry name" value="MoCF_biosynth_CS"/>
</dbReference>
<reference evidence="8 9" key="1">
    <citation type="journal article" date="2017" name="ISME J.">
        <title>Grape pomace compost harbors organohalide-respiring Dehalogenimonas species with novel reductive dehalogenase genes.</title>
        <authorList>
            <person name="Yang Y."/>
            <person name="Higgins S.A."/>
            <person name="Yan J."/>
            <person name="Simsir B."/>
            <person name="Chourey K."/>
            <person name="Iyer R."/>
            <person name="Hettich R.L."/>
            <person name="Baldwin B."/>
            <person name="Ogles D.M."/>
            <person name="Loffler F.E."/>
        </authorList>
    </citation>
    <scope>NUCLEOTIDE SEQUENCE [LARGE SCALE GENOMIC DNA]</scope>
    <source>
        <strain evidence="8 9">GP</strain>
    </source>
</reference>
<evidence type="ECO:0000313" key="9">
    <source>
        <dbReference type="Proteomes" id="UP000235653"/>
    </source>
</evidence>
<dbReference type="Gene3D" id="3.40.980.10">
    <property type="entry name" value="MoaB/Mog-like domain"/>
    <property type="match status" value="1"/>
</dbReference>
<dbReference type="EMBL" id="JQAN02000001">
    <property type="protein sequence ID" value="PPD59107.1"/>
    <property type="molecule type" value="Genomic_DNA"/>
</dbReference>
<accession>A0A2P5PA04</accession>
<keyword evidence="9" id="KW-1185">Reference proteome</keyword>
<keyword evidence="5 6" id="KW-0501">Molybdenum cofactor biosynthesis</keyword>
<dbReference type="FunFam" id="3.40.980.10:FF:000006">
    <property type="entry name" value="Molybdenum cofactor biosynthesis protein B"/>
    <property type="match status" value="1"/>
</dbReference>
<dbReference type="GO" id="GO:0006777">
    <property type="term" value="P:Mo-molybdopterin cofactor biosynthetic process"/>
    <property type="evidence" value="ECO:0007669"/>
    <property type="project" value="UniProtKB-UniRule"/>
</dbReference>
<dbReference type="AlphaFoldDB" id="A0A2P5PA04"/>
<comment type="function">
    <text evidence="1 6">May be involved in the biosynthesis of molybdopterin.</text>
</comment>
<dbReference type="PANTHER" id="PTHR43232">
    <property type="entry name" value="MOLYBDENUM COFACTOR BIOSYNTHESIS PROTEIN B"/>
    <property type="match status" value="1"/>
</dbReference>
<dbReference type="RefSeq" id="WP_102331340.1">
    <property type="nucleotide sequence ID" value="NZ_CP058566.2"/>
</dbReference>
<evidence type="ECO:0000256" key="3">
    <source>
        <dbReference type="ARBA" id="ARBA00006112"/>
    </source>
</evidence>
<dbReference type="PIRSF" id="PIRSF006443">
    <property type="entry name" value="MoaB"/>
    <property type="match status" value="1"/>
</dbReference>
<dbReference type="SUPFAM" id="SSF53218">
    <property type="entry name" value="Molybdenum cofactor biosynthesis proteins"/>
    <property type="match status" value="1"/>
</dbReference>
<dbReference type="SMART" id="SM00852">
    <property type="entry name" value="MoCF_biosynth"/>
    <property type="match status" value="1"/>
</dbReference>
<evidence type="ECO:0000256" key="2">
    <source>
        <dbReference type="ARBA" id="ARBA00005046"/>
    </source>
</evidence>
<comment type="pathway">
    <text evidence="2 6">Cofactor biosynthesis; molybdopterin biosynthesis.</text>
</comment>
<dbReference type="PANTHER" id="PTHR43232:SF2">
    <property type="entry name" value="MOLYBDENUM COFACTOR BIOSYNTHESIS PROTEIN B"/>
    <property type="match status" value="1"/>
</dbReference>
<dbReference type="NCBIfam" id="TIGR00177">
    <property type="entry name" value="molyb_syn"/>
    <property type="match status" value="1"/>
</dbReference>
<dbReference type="Pfam" id="PF00994">
    <property type="entry name" value="MoCF_biosynth"/>
    <property type="match status" value="1"/>
</dbReference>
<evidence type="ECO:0000256" key="6">
    <source>
        <dbReference type="PIRNR" id="PIRNR006443"/>
    </source>
</evidence>
<dbReference type="GO" id="GO:0005829">
    <property type="term" value="C:cytosol"/>
    <property type="evidence" value="ECO:0007669"/>
    <property type="project" value="TreeGrafter"/>
</dbReference>
<feature type="domain" description="MoaB/Mog" evidence="7">
    <location>
        <begin position="17"/>
        <end position="161"/>
    </location>
</feature>
<evidence type="ECO:0000256" key="5">
    <source>
        <dbReference type="ARBA" id="ARBA00023150"/>
    </source>
</evidence>
<sequence length="167" mass="17513">MGHTEHEALSPKNLSVAVITVSDSRTVETDESGRSIKESLIAAAHRIHSYNLLPNDAARLRGLVTALVSTGDLDAVIITGGTGLSNRDITIETVAPVFTKTMDGFGELFRSLSYQEIGPASVLSRAAGGAANGKIVLCLPGSAAAVKLALEKIIVPELPHMVREASR</sequence>
<organism evidence="8 9">
    <name type="scientific">Dehalogenimonas etheniformans</name>
    <dbReference type="NCBI Taxonomy" id="1536648"/>
    <lineage>
        <taxon>Bacteria</taxon>
        <taxon>Bacillati</taxon>
        <taxon>Chloroflexota</taxon>
        <taxon>Dehalococcoidia</taxon>
        <taxon>Dehalococcoidales</taxon>
        <taxon>Dehalococcoidaceae</taxon>
        <taxon>Dehalogenimonas</taxon>
    </lineage>
</organism>
<dbReference type="PROSITE" id="PS01078">
    <property type="entry name" value="MOCF_BIOSYNTHESIS_1"/>
    <property type="match status" value="1"/>
</dbReference>
<dbReference type="InterPro" id="IPR012245">
    <property type="entry name" value="MoaB"/>
</dbReference>
<dbReference type="OrthoDB" id="9784492at2"/>
<evidence type="ECO:0000259" key="7">
    <source>
        <dbReference type="SMART" id="SM00852"/>
    </source>
</evidence>
<proteinExistence type="inferred from homology"/>
<dbReference type="Proteomes" id="UP000235653">
    <property type="component" value="Unassembled WGS sequence"/>
</dbReference>
<dbReference type="UniPathway" id="UPA00344"/>
<dbReference type="CDD" id="cd00886">
    <property type="entry name" value="MogA_MoaB"/>
    <property type="match status" value="1"/>
</dbReference>
<dbReference type="InterPro" id="IPR036425">
    <property type="entry name" value="MoaB/Mog-like_dom_sf"/>
</dbReference>
<comment type="caution">
    <text evidence="8">The sequence shown here is derived from an EMBL/GenBank/DDBJ whole genome shotgun (WGS) entry which is preliminary data.</text>
</comment>
<protein>
    <recommendedName>
        <fullName evidence="4 6">Molybdenum cofactor biosynthesis protein B</fullName>
    </recommendedName>
</protein>
<evidence type="ECO:0000313" key="8">
    <source>
        <dbReference type="EMBL" id="PPD59107.1"/>
    </source>
</evidence>
<evidence type="ECO:0000256" key="4">
    <source>
        <dbReference type="ARBA" id="ARBA00015262"/>
    </source>
</evidence>
<name>A0A2P5PA04_9CHLR</name>
<dbReference type="InterPro" id="IPR001453">
    <property type="entry name" value="MoaB/Mog_dom"/>
</dbReference>
<comment type="similarity">
    <text evidence="3 6">Belongs to the MoaB/Mog family.</text>
</comment>